<protein>
    <submittedName>
        <fullName evidence="6">Ankyrin repeat domain-containing protein</fullName>
    </submittedName>
</protein>
<dbReference type="InterPro" id="IPR036770">
    <property type="entry name" value="Ankyrin_rpt-contain_sf"/>
</dbReference>
<dbReference type="PROSITE" id="PS50088">
    <property type="entry name" value="ANK_REPEAT"/>
    <property type="match status" value="1"/>
</dbReference>
<dbReference type="Gene3D" id="1.25.40.20">
    <property type="entry name" value="Ankyrin repeat-containing domain"/>
    <property type="match status" value="1"/>
</dbReference>
<evidence type="ECO:0000256" key="5">
    <source>
        <dbReference type="SAM" id="Phobius"/>
    </source>
</evidence>
<gene>
    <name evidence="6" type="ORF">ABS808_04690</name>
</gene>
<organism evidence="6">
    <name type="scientific">Wolbachia endosymbiont of Polyergus mexicanus</name>
    <dbReference type="NCBI Taxonomy" id="3171167"/>
    <lineage>
        <taxon>Bacteria</taxon>
        <taxon>Pseudomonadati</taxon>
        <taxon>Pseudomonadota</taxon>
        <taxon>Alphaproteobacteria</taxon>
        <taxon>Rickettsiales</taxon>
        <taxon>Anaplasmataceae</taxon>
        <taxon>Wolbachieae</taxon>
        <taxon>Wolbachia</taxon>
    </lineage>
</organism>
<dbReference type="SMART" id="SM00248">
    <property type="entry name" value="ANK"/>
    <property type="match status" value="3"/>
</dbReference>
<evidence type="ECO:0000313" key="6">
    <source>
        <dbReference type="EMBL" id="XCA33067.1"/>
    </source>
</evidence>
<feature type="transmembrane region" description="Helical" evidence="5">
    <location>
        <begin position="253"/>
        <end position="272"/>
    </location>
</feature>
<dbReference type="InterPro" id="IPR002110">
    <property type="entry name" value="Ankyrin_rpt"/>
</dbReference>
<dbReference type="EMBL" id="CP158586">
    <property type="protein sequence ID" value="XCA33067.1"/>
    <property type="molecule type" value="Genomic_DNA"/>
</dbReference>
<feature type="transmembrane region" description="Helical" evidence="5">
    <location>
        <begin position="228"/>
        <end position="247"/>
    </location>
</feature>
<evidence type="ECO:0000256" key="2">
    <source>
        <dbReference type="ARBA" id="ARBA00023043"/>
    </source>
</evidence>
<dbReference type="Pfam" id="PF12796">
    <property type="entry name" value="Ank_2"/>
    <property type="match status" value="1"/>
</dbReference>
<reference evidence="6" key="1">
    <citation type="submission" date="2024-06" db="EMBL/GenBank/DDBJ databases">
        <title>Genome assembly of the Polyergus mexicanus.</title>
        <authorList>
            <person name="Cash E."/>
            <person name="Tustsui N.D."/>
            <person name="Ward P."/>
            <person name="Nguyen O."/>
            <person name="Sahasrabudhe R."/>
            <person name="Fairbairn C.W."/>
            <person name="Seligmann W.E."/>
            <person name="Sacco S."/>
            <person name="Beraut E."/>
            <person name="Miller C."/>
            <person name="Toffelmier E."/>
            <person name="Shaffer H.B."/>
        </authorList>
    </citation>
    <scope>NUCLEOTIDE SEQUENCE</scope>
    <source>
        <strain evidence="6">NDT 795.1</strain>
    </source>
</reference>
<accession>A0AAU7YJK4</accession>
<dbReference type="PANTHER" id="PTHR24180:SF45">
    <property type="entry name" value="POLY [ADP-RIBOSE] POLYMERASE TANKYRASE"/>
    <property type="match status" value="1"/>
</dbReference>
<evidence type="ECO:0000256" key="4">
    <source>
        <dbReference type="SAM" id="MobiDB-lite"/>
    </source>
</evidence>
<dbReference type="PANTHER" id="PTHR24180">
    <property type="entry name" value="CYCLIN-DEPENDENT KINASE INHIBITOR 2C-RELATED"/>
    <property type="match status" value="1"/>
</dbReference>
<proteinExistence type="predicted"/>
<evidence type="ECO:0000256" key="1">
    <source>
        <dbReference type="ARBA" id="ARBA00022737"/>
    </source>
</evidence>
<evidence type="ECO:0000256" key="3">
    <source>
        <dbReference type="PROSITE-ProRule" id="PRU00023"/>
    </source>
</evidence>
<keyword evidence="5" id="KW-0812">Transmembrane</keyword>
<feature type="repeat" description="ANK" evidence="3">
    <location>
        <begin position="136"/>
        <end position="168"/>
    </location>
</feature>
<dbReference type="PROSITE" id="PS50297">
    <property type="entry name" value="ANK_REP_REGION"/>
    <property type="match status" value="1"/>
</dbReference>
<sequence length="288" mass="30926">MKYEQFSAIYNALKSISSDESLNQDNVIGAIKSQLPSDSDACKEWEKGEFSLDHVFTTVNDYGAESKHTLLTVAFNRADSKVANFLIKVGANVNAVGEDGLTPLIIATEKKFDNPTNKALVDLLIEKADVNAAGADGMTPISKAVERGDLETFEALKKKGANVNIQVYGMTLLKWAEDHQSDSQIKKEDMEEIINTLSKEKEQNSESTGKQTPEKNDTTFWSKHKGKIALGAAVVCTAGAVAAYVLAYPAVALALAVLAAVILMGAGIAKVLEDPSVEGLSTSKEQRA</sequence>
<keyword evidence="5" id="KW-0472">Membrane</keyword>
<dbReference type="AlphaFoldDB" id="A0AAU7YJK4"/>
<keyword evidence="1" id="KW-0677">Repeat</keyword>
<keyword evidence="2 3" id="KW-0040">ANK repeat</keyword>
<dbReference type="InterPro" id="IPR051637">
    <property type="entry name" value="Ank_repeat_dom-contain_49"/>
</dbReference>
<name>A0AAU7YJK4_9RICK</name>
<dbReference type="SUPFAM" id="SSF48403">
    <property type="entry name" value="Ankyrin repeat"/>
    <property type="match status" value="1"/>
</dbReference>
<feature type="region of interest" description="Disordered" evidence="4">
    <location>
        <begin position="197"/>
        <end position="219"/>
    </location>
</feature>
<keyword evidence="5" id="KW-1133">Transmembrane helix</keyword>